<protein>
    <submittedName>
        <fullName evidence="2">Uncharacterized protein</fullName>
    </submittedName>
</protein>
<proteinExistence type="predicted"/>
<evidence type="ECO:0000256" key="1">
    <source>
        <dbReference type="SAM" id="MobiDB-lite"/>
    </source>
</evidence>
<accession>A0A833WE94</accession>
<comment type="caution">
    <text evidence="2">The sequence shown here is derived from an EMBL/GenBank/DDBJ whole genome shotgun (WGS) entry which is preliminary data.</text>
</comment>
<dbReference type="AlphaFoldDB" id="A0A833WE94"/>
<sequence length="298" mass="33164">MLKGQENPAPKYEDLLVTSCEVTGPMEFDEDPEKKRFYDWQMVVLSHQDSYVRSLLSQTIPRGYLESLRVSFSDEDLPFIEALAMDFALVGELIVRVKKTWNRIIRQSRQNLQGVTVIPNQDAAVKFLSLFPTQYWGFHWITAARTVPVSYAASNNPLDKCKAQVDEPKKKEASATTVMANCPKRAKDRSQGLMRSSIFVKGKSVDAPSNSVGVAHVKEEKKGKKKAKAKREQIPADVTLLQPISKPNIVVAVNATQSSGGSTLTAEQAKMDTDELMTSPSVSPTPPSSLSLKRHERR</sequence>
<gene>
    <name evidence="2" type="ORF">GN244_ATG08795</name>
</gene>
<dbReference type="EMBL" id="WSZM01000183">
    <property type="protein sequence ID" value="KAF4039048.1"/>
    <property type="molecule type" value="Genomic_DNA"/>
</dbReference>
<feature type="region of interest" description="Disordered" evidence="1">
    <location>
        <begin position="255"/>
        <end position="298"/>
    </location>
</feature>
<evidence type="ECO:0000313" key="2">
    <source>
        <dbReference type="EMBL" id="KAF4039048.1"/>
    </source>
</evidence>
<reference evidence="2" key="1">
    <citation type="submission" date="2020-04" db="EMBL/GenBank/DDBJ databases">
        <title>Hybrid Assembly of Korean Phytophthora infestans isolates.</title>
        <authorList>
            <person name="Prokchorchik M."/>
            <person name="Lee Y."/>
            <person name="Seo J."/>
            <person name="Cho J.-H."/>
            <person name="Park Y.-E."/>
            <person name="Jang D.-C."/>
            <person name="Im J.-S."/>
            <person name="Choi J.-G."/>
            <person name="Park H.-J."/>
            <person name="Lee G.-B."/>
            <person name="Lee Y.-G."/>
            <person name="Hong S.-Y."/>
            <person name="Cho K."/>
            <person name="Sohn K.H."/>
        </authorList>
    </citation>
    <scope>NUCLEOTIDE SEQUENCE</scope>
    <source>
        <strain evidence="2">KR_1_A1</strain>
    </source>
</reference>
<feature type="compositionally biased region" description="Polar residues" evidence="1">
    <location>
        <begin position="255"/>
        <end position="266"/>
    </location>
</feature>
<name>A0A833WE94_PHYIN</name>
<dbReference type="Proteomes" id="UP000602510">
    <property type="component" value="Unassembled WGS sequence"/>
</dbReference>
<keyword evidence="3" id="KW-1185">Reference proteome</keyword>
<organism evidence="2 3">
    <name type="scientific">Phytophthora infestans</name>
    <name type="common">Potato late blight agent</name>
    <name type="synonym">Botrytis infestans</name>
    <dbReference type="NCBI Taxonomy" id="4787"/>
    <lineage>
        <taxon>Eukaryota</taxon>
        <taxon>Sar</taxon>
        <taxon>Stramenopiles</taxon>
        <taxon>Oomycota</taxon>
        <taxon>Peronosporomycetes</taxon>
        <taxon>Peronosporales</taxon>
        <taxon>Peronosporaceae</taxon>
        <taxon>Phytophthora</taxon>
    </lineage>
</organism>
<evidence type="ECO:0000313" key="3">
    <source>
        <dbReference type="Proteomes" id="UP000602510"/>
    </source>
</evidence>